<dbReference type="InterPro" id="IPR036879">
    <property type="entry name" value="TF_MADSbox_sf"/>
</dbReference>
<dbReference type="Pfam" id="PF01486">
    <property type="entry name" value="K-box"/>
    <property type="match status" value="1"/>
</dbReference>
<organism evidence="10 11">
    <name type="scientific">Hibiscus sabdariffa</name>
    <name type="common">roselle</name>
    <dbReference type="NCBI Taxonomy" id="183260"/>
    <lineage>
        <taxon>Eukaryota</taxon>
        <taxon>Viridiplantae</taxon>
        <taxon>Streptophyta</taxon>
        <taxon>Embryophyta</taxon>
        <taxon>Tracheophyta</taxon>
        <taxon>Spermatophyta</taxon>
        <taxon>Magnoliopsida</taxon>
        <taxon>eudicotyledons</taxon>
        <taxon>Gunneridae</taxon>
        <taxon>Pentapetalae</taxon>
        <taxon>rosids</taxon>
        <taxon>malvids</taxon>
        <taxon>Malvales</taxon>
        <taxon>Malvaceae</taxon>
        <taxon>Malvoideae</taxon>
        <taxon>Hibiscus</taxon>
    </lineage>
</organism>
<proteinExistence type="predicted"/>
<dbReference type="Pfam" id="PF00319">
    <property type="entry name" value="SRF-TF"/>
    <property type="match status" value="1"/>
</dbReference>
<evidence type="ECO:0000256" key="6">
    <source>
        <dbReference type="SAM" id="Coils"/>
    </source>
</evidence>
<keyword evidence="4" id="KW-0804">Transcription</keyword>
<dbReference type="Gene3D" id="3.40.1810.10">
    <property type="entry name" value="Transcription factor, MADS-box"/>
    <property type="match status" value="1"/>
</dbReference>
<keyword evidence="11" id="KW-1185">Reference proteome</keyword>
<feature type="domain" description="MADS-box" evidence="8">
    <location>
        <begin position="17"/>
        <end position="77"/>
    </location>
</feature>
<dbReference type="PRINTS" id="PR00404">
    <property type="entry name" value="MADSDOMAIN"/>
</dbReference>
<feature type="region of interest" description="Disordered" evidence="7">
    <location>
        <begin position="189"/>
        <end position="214"/>
    </location>
</feature>
<dbReference type="SMART" id="SM00432">
    <property type="entry name" value="MADS"/>
    <property type="match status" value="1"/>
</dbReference>
<evidence type="ECO:0000259" key="9">
    <source>
        <dbReference type="PROSITE" id="PS51297"/>
    </source>
</evidence>
<dbReference type="InterPro" id="IPR002100">
    <property type="entry name" value="TF_MADSbox"/>
</dbReference>
<protein>
    <submittedName>
        <fullName evidence="10">Uncharacterized protein</fullName>
    </submittedName>
</protein>
<evidence type="ECO:0000256" key="4">
    <source>
        <dbReference type="ARBA" id="ARBA00023163"/>
    </source>
</evidence>
<dbReference type="PROSITE" id="PS50066">
    <property type="entry name" value="MADS_BOX_2"/>
    <property type="match status" value="1"/>
</dbReference>
<evidence type="ECO:0000256" key="5">
    <source>
        <dbReference type="ARBA" id="ARBA00023242"/>
    </source>
</evidence>
<dbReference type="CDD" id="cd00265">
    <property type="entry name" value="MADS_MEF2_like"/>
    <property type="match status" value="1"/>
</dbReference>
<dbReference type="InterPro" id="IPR050142">
    <property type="entry name" value="MADS-box/MEF2_TF"/>
</dbReference>
<dbReference type="InterPro" id="IPR033896">
    <property type="entry name" value="MEF2-like_N"/>
</dbReference>
<keyword evidence="6" id="KW-0175">Coiled coil</keyword>
<evidence type="ECO:0000259" key="8">
    <source>
        <dbReference type="PROSITE" id="PS50066"/>
    </source>
</evidence>
<dbReference type="EMBL" id="JBBPBN010000004">
    <property type="protein sequence ID" value="KAK9040550.1"/>
    <property type="molecule type" value="Genomic_DNA"/>
</dbReference>
<dbReference type="Proteomes" id="UP001396334">
    <property type="component" value="Unassembled WGS sequence"/>
</dbReference>
<dbReference type="PANTHER" id="PTHR48019">
    <property type="entry name" value="SERUM RESPONSE FACTOR HOMOLOG"/>
    <property type="match status" value="1"/>
</dbReference>
<reference evidence="10 11" key="1">
    <citation type="journal article" date="2024" name="G3 (Bethesda)">
        <title>Genome assembly of Hibiscus sabdariffa L. provides insights into metabolisms of medicinal natural products.</title>
        <authorList>
            <person name="Kim T."/>
        </authorList>
    </citation>
    <scope>NUCLEOTIDE SEQUENCE [LARGE SCALE GENOMIC DNA]</scope>
    <source>
        <strain evidence="10">TK-2024</strain>
        <tissue evidence="10">Old leaves</tissue>
    </source>
</reference>
<keyword evidence="5" id="KW-0539">Nucleus</keyword>
<comment type="subcellular location">
    <subcellularLocation>
        <location evidence="1">Nucleus</location>
    </subcellularLocation>
</comment>
<dbReference type="InterPro" id="IPR002487">
    <property type="entry name" value="TF_Kbox"/>
</dbReference>
<accession>A0ABR2TT54</accession>
<sequence length="232" mass="26468">MNTSFLGFPSSSLELRMVRGKTQMRRIENATSRQVTFSKRRNGLLKKAFELSVLCDVEVALIIFSPRGKPYEFASSSMQETIERYRRHTKENRTKPTAENKELLKIEAENMMKKIELLEASRRKLLGEGLGSCTLEELRQTEQQLESSLTSIRARKAKVFRDQIQQLKEKEKVLAAENAKLCEKCGMLPWKGSKEQGESEVPIDESSPSSDVETELFIGLPDGRTKRIVQPN</sequence>
<evidence type="ECO:0000313" key="11">
    <source>
        <dbReference type="Proteomes" id="UP001396334"/>
    </source>
</evidence>
<keyword evidence="3" id="KW-0238">DNA-binding</keyword>
<gene>
    <name evidence="10" type="ORF">V6N11_015697</name>
</gene>
<dbReference type="SUPFAM" id="SSF55455">
    <property type="entry name" value="SRF-like"/>
    <property type="match status" value="1"/>
</dbReference>
<evidence type="ECO:0000313" key="10">
    <source>
        <dbReference type="EMBL" id="KAK9040550.1"/>
    </source>
</evidence>
<name>A0ABR2TT54_9ROSI</name>
<evidence type="ECO:0000256" key="7">
    <source>
        <dbReference type="SAM" id="MobiDB-lite"/>
    </source>
</evidence>
<evidence type="ECO:0000256" key="2">
    <source>
        <dbReference type="ARBA" id="ARBA00023015"/>
    </source>
</evidence>
<comment type="caution">
    <text evidence="10">The sequence shown here is derived from an EMBL/GenBank/DDBJ whole genome shotgun (WGS) entry which is preliminary data.</text>
</comment>
<dbReference type="PROSITE" id="PS51297">
    <property type="entry name" value="K_BOX"/>
    <property type="match status" value="1"/>
</dbReference>
<evidence type="ECO:0000256" key="3">
    <source>
        <dbReference type="ARBA" id="ARBA00023125"/>
    </source>
</evidence>
<feature type="domain" description="K-box" evidence="9">
    <location>
        <begin position="101"/>
        <end position="191"/>
    </location>
</feature>
<keyword evidence="2" id="KW-0805">Transcription regulation</keyword>
<evidence type="ECO:0000256" key="1">
    <source>
        <dbReference type="ARBA" id="ARBA00004123"/>
    </source>
</evidence>
<feature type="coiled-coil region" evidence="6">
    <location>
        <begin position="101"/>
        <end position="184"/>
    </location>
</feature>